<dbReference type="PANTHER" id="PTHR48090">
    <property type="entry name" value="UNDECAPRENYL-PHOSPHATE 4-DEOXY-4-FORMAMIDO-L-ARABINOSE TRANSFERASE-RELATED"/>
    <property type="match status" value="1"/>
</dbReference>
<dbReference type="InterPro" id="IPR050256">
    <property type="entry name" value="Glycosyltransferase_2"/>
</dbReference>
<dbReference type="SUPFAM" id="SSF53448">
    <property type="entry name" value="Nucleotide-diphospho-sugar transferases"/>
    <property type="match status" value="1"/>
</dbReference>
<dbReference type="Pfam" id="PF00535">
    <property type="entry name" value="Glycos_transf_2"/>
    <property type="match status" value="1"/>
</dbReference>
<feature type="region of interest" description="Disordered" evidence="1">
    <location>
        <begin position="243"/>
        <end position="262"/>
    </location>
</feature>
<accession>A0ABS4GQU2</accession>
<evidence type="ECO:0000313" key="3">
    <source>
        <dbReference type="EMBL" id="MBP1932422.1"/>
    </source>
</evidence>
<keyword evidence="4" id="KW-1185">Reference proteome</keyword>
<evidence type="ECO:0000256" key="1">
    <source>
        <dbReference type="SAM" id="MobiDB-lite"/>
    </source>
</evidence>
<dbReference type="InterPro" id="IPR029044">
    <property type="entry name" value="Nucleotide-diphossugar_trans"/>
</dbReference>
<dbReference type="InterPro" id="IPR001173">
    <property type="entry name" value="Glyco_trans_2-like"/>
</dbReference>
<sequence>MKKKCIVVIPAHNEEEAIGQVIHKVPRFFRKDLEVSVLVVNDGSTDRTVQVALEAGADHILTMPGNCGLGAAVRTGLKRAYEWGADVAVMIDADNEYPAEEIPNLIEPILEGQADYVMGSRFMGKVKGMKLHRRFGNYFFTALQSILLRRWIYDGQSGMRVFSRPVLNDLEIIHDYNYAQVMTLNIVRKGYRMMEVPISYQVRTTGRSFIKFGAYLKHVIPAIFKEMSRPVSAGNRKQLYPALTGSKTPTSIFRNEGRGSGG</sequence>
<evidence type="ECO:0000259" key="2">
    <source>
        <dbReference type="Pfam" id="PF00535"/>
    </source>
</evidence>
<comment type="caution">
    <text evidence="3">The sequence shown here is derived from an EMBL/GenBank/DDBJ whole genome shotgun (WGS) entry which is preliminary data.</text>
</comment>
<proteinExistence type="predicted"/>
<evidence type="ECO:0000313" key="4">
    <source>
        <dbReference type="Proteomes" id="UP001519343"/>
    </source>
</evidence>
<feature type="domain" description="Glycosyltransferase 2-like" evidence="2">
    <location>
        <begin position="7"/>
        <end position="169"/>
    </location>
</feature>
<protein>
    <submittedName>
        <fullName evidence="3">Glycosyltransferase involved in cell wall biosynthesis</fullName>
    </submittedName>
</protein>
<dbReference type="EMBL" id="JAGGKT010000006">
    <property type="protein sequence ID" value="MBP1932422.1"/>
    <property type="molecule type" value="Genomic_DNA"/>
</dbReference>
<dbReference type="CDD" id="cd04179">
    <property type="entry name" value="DPM_DPG-synthase_like"/>
    <property type="match status" value="1"/>
</dbReference>
<dbReference type="PANTHER" id="PTHR48090:SF7">
    <property type="entry name" value="RFBJ PROTEIN"/>
    <property type="match status" value="1"/>
</dbReference>
<organism evidence="3 4">
    <name type="scientific">Ammoniphilus resinae</name>
    <dbReference type="NCBI Taxonomy" id="861532"/>
    <lineage>
        <taxon>Bacteria</taxon>
        <taxon>Bacillati</taxon>
        <taxon>Bacillota</taxon>
        <taxon>Bacilli</taxon>
        <taxon>Bacillales</taxon>
        <taxon>Paenibacillaceae</taxon>
        <taxon>Aneurinibacillus group</taxon>
        <taxon>Ammoniphilus</taxon>
    </lineage>
</organism>
<dbReference type="Proteomes" id="UP001519343">
    <property type="component" value="Unassembled WGS sequence"/>
</dbReference>
<reference evidence="3 4" key="1">
    <citation type="submission" date="2021-03" db="EMBL/GenBank/DDBJ databases">
        <title>Genomic Encyclopedia of Type Strains, Phase IV (KMG-IV): sequencing the most valuable type-strain genomes for metagenomic binning, comparative biology and taxonomic classification.</title>
        <authorList>
            <person name="Goeker M."/>
        </authorList>
    </citation>
    <scope>NUCLEOTIDE SEQUENCE [LARGE SCALE GENOMIC DNA]</scope>
    <source>
        <strain evidence="3 4">DSM 24738</strain>
    </source>
</reference>
<gene>
    <name evidence="3" type="ORF">J2Z37_002423</name>
</gene>
<dbReference type="RefSeq" id="WP_209810464.1">
    <property type="nucleotide sequence ID" value="NZ_JAGGKT010000006.1"/>
</dbReference>
<name>A0ABS4GQU2_9BACL</name>
<dbReference type="Gene3D" id="3.90.550.10">
    <property type="entry name" value="Spore Coat Polysaccharide Biosynthesis Protein SpsA, Chain A"/>
    <property type="match status" value="1"/>
</dbReference>